<reference evidence="1" key="2">
    <citation type="submission" date="2022-01" db="EMBL/GenBank/DDBJ databases">
        <authorList>
            <person name="Yamashiro T."/>
            <person name="Shiraishi A."/>
            <person name="Satake H."/>
            <person name="Nakayama K."/>
        </authorList>
    </citation>
    <scope>NUCLEOTIDE SEQUENCE</scope>
</reference>
<keyword evidence="2" id="KW-1185">Reference proteome</keyword>
<dbReference type="EMBL" id="BQNB010015397">
    <property type="protein sequence ID" value="GJT39572.1"/>
    <property type="molecule type" value="Genomic_DNA"/>
</dbReference>
<organism evidence="1 2">
    <name type="scientific">Tanacetum coccineum</name>
    <dbReference type="NCBI Taxonomy" id="301880"/>
    <lineage>
        <taxon>Eukaryota</taxon>
        <taxon>Viridiplantae</taxon>
        <taxon>Streptophyta</taxon>
        <taxon>Embryophyta</taxon>
        <taxon>Tracheophyta</taxon>
        <taxon>Spermatophyta</taxon>
        <taxon>Magnoliopsida</taxon>
        <taxon>eudicotyledons</taxon>
        <taxon>Gunneridae</taxon>
        <taxon>Pentapetalae</taxon>
        <taxon>asterids</taxon>
        <taxon>campanulids</taxon>
        <taxon>Asterales</taxon>
        <taxon>Asteraceae</taxon>
        <taxon>Asteroideae</taxon>
        <taxon>Anthemideae</taxon>
        <taxon>Anthemidinae</taxon>
        <taxon>Tanacetum</taxon>
    </lineage>
</organism>
<evidence type="ECO:0000313" key="1">
    <source>
        <dbReference type="EMBL" id="GJT39572.1"/>
    </source>
</evidence>
<proteinExistence type="predicted"/>
<reference evidence="1" key="1">
    <citation type="journal article" date="2022" name="Int. J. Mol. Sci.">
        <title>Draft Genome of Tanacetum Coccineum: Genomic Comparison of Closely Related Tanacetum-Family Plants.</title>
        <authorList>
            <person name="Yamashiro T."/>
            <person name="Shiraishi A."/>
            <person name="Nakayama K."/>
            <person name="Satake H."/>
        </authorList>
    </citation>
    <scope>NUCLEOTIDE SEQUENCE</scope>
</reference>
<protein>
    <submittedName>
        <fullName evidence="1">Uncharacterized protein</fullName>
    </submittedName>
</protein>
<accession>A0ABQ5DMG3</accession>
<comment type="caution">
    <text evidence="1">The sequence shown here is derived from an EMBL/GenBank/DDBJ whole genome shotgun (WGS) entry which is preliminary data.</text>
</comment>
<evidence type="ECO:0000313" key="2">
    <source>
        <dbReference type="Proteomes" id="UP001151760"/>
    </source>
</evidence>
<name>A0ABQ5DMG3_9ASTR</name>
<sequence>MLRQLPEEKAQRRVRVKKKKLFHGILLKHQLKFNSIKDAKSLLQAVEKSHTIDVILEGYGFKWQLAMISMRARVTTATKGTLCKGEQAPGTRYRNRENTRGCASGDNYFNALVSGNAFWL</sequence>
<dbReference type="Proteomes" id="UP001151760">
    <property type="component" value="Unassembled WGS sequence"/>
</dbReference>
<gene>
    <name evidence="1" type="ORF">Tco_0939437</name>
</gene>